<gene>
    <name evidence="1" type="ORF">PCASD_24616</name>
</gene>
<dbReference type="AlphaFoldDB" id="A0A2N5SQP4"/>
<reference evidence="1 2" key="1">
    <citation type="submission" date="2017-11" db="EMBL/GenBank/DDBJ databases">
        <title>De novo assembly and phasing of dikaryotic genomes from two isolates of Puccinia coronata f. sp. avenae, the causal agent of oat crown rust.</title>
        <authorList>
            <person name="Miller M.E."/>
            <person name="Zhang Y."/>
            <person name="Omidvar V."/>
            <person name="Sperschneider J."/>
            <person name="Schwessinger B."/>
            <person name="Raley C."/>
            <person name="Palmer J.M."/>
            <person name="Garnica D."/>
            <person name="Upadhyaya N."/>
            <person name="Rathjen J."/>
            <person name="Taylor J.M."/>
            <person name="Park R.F."/>
            <person name="Dodds P.N."/>
            <person name="Hirsch C.D."/>
            <person name="Kianian S.F."/>
            <person name="Figueroa M."/>
        </authorList>
    </citation>
    <scope>NUCLEOTIDE SEQUENCE [LARGE SCALE GENOMIC DNA]</scope>
    <source>
        <strain evidence="1">12SD80</strain>
    </source>
</reference>
<proteinExistence type="predicted"/>
<dbReference type="GO" id="GO:0003676">
    <property type="term" value="F:nucleic acid binding"/>
    <property type="evidence" value="ECO:0007669"/>
    <property type="project" value="InterPro"/>
</dbReference>
<dbReference type="Gene3D" id="3.30.420.10">
    <property type="entry name" value="Ribonuclease H-like superfamily/Ribonuclease H"/>
    <property type="match status" value="1"/>
</dbReference>
<accession>A0A2N5SQP4</accession>
<name>A0A2N5SQP4_9BASI</name>
<sequence>MARLSTCFHRSSAFHPQADSRSKRKNKTIGQILWMYTAKKQGKWLEALPAIKFAINLAVNASTGISPLSGLCPLKIVPLPLHLFLELKS</sequence>
<evidence type="ECO:0000313" key="1">
    <source>
        <dbReference type="EMBL" id="PLW15554.1"/>
    </source>
</evidence>
<protein>
    <submittedName>
        <fullName evidence="1">Uncharacterized protein</fullName>
    </submittedName>
</protein>
<evidence type="ECO:0000313" key="2">
    <source>
        <dbReference type="Proteomes" id="UP000235392"/>
    </source>
</evidence>
<dbReference type="InterPro" id="IPR036397">
    <property type="entry name" value="RNaseH_sf"/>
</dbReference>
<dbReference type="Proteomes" id="UP000235392">
    <property type="component" value="Unassembled WGS sequence"/>
</dbReference>
<comment type="caution">
    <text evidence="1">The sequence shown here is derived from an EMBL/GenBank/DDBJ whole genome shotgun (WGS) entry which is preliminary data.</text>
</comment>
<dbReference type="InterPro" id="IPR012337">
    <property type="entry name" value="RNaseH-like_sf"/>
</dbReference>
<dbReference type="EMBL" id="PGCI01000794">
    <property type="protein sequence ID" value="PLW15554.1"/>
    <property type="molecule type" value="Genomic_DNA"/>
</dbReference>
<organism evidence="1 2">
    <name type="scientific">Puccinia coronata f. sp. avenae</name>
    <dbReference type="NCBI Taxonomy" id="200324"/>
    <lineage>
        <taxon>Eukaryota</taxon>
        <taxon>Fungi</taxon>
        <taxon>Dikarya</taxon>
        <taxon>Basidiomycota</taxon>
        <taxon>Pucciniomycotina</taxon>
        <taxon>Pucciniomycetes</taxon>
        <taxon>Pucciniales</taxon>
        <taxon>Pucciniaceae</taxon>
        <taxon>Puccinia</taxon>
    </lineage>
</organism>
<dbReference type="SUPFAM" id="SSF53098">
    <property type="entry name" value="Ribonuclease H-like"/>
    <property type="match status" value="1"/>
</dbReference>